<dbReference type="EMBL" id="JAIPUX010000439">
    <property type="protein sequence ID" value="KAH0629769.1"/>
    <property type="molecule type" value="Genomic_DNA"/>
</dbReference>
<protein>
    <recommendedName>
        <fullName evidence="4">Replicase polyprotein 1a</fullName>
    </recommendedName>
</protein>
<gene>
    <name evidence="2" type="ORF">JD844_012121</name>
</gene>
<keyword evidence="3" id="KW-1185">Reference proteome</keyword>
<organism evidence="2 3">
    <name type="scientific">Phrynosoma platyrhinos</name>
    <name type="common">Desert horned lizard</name>
    <dbReference type="NCBI Taxonomy" id="52577"/>
    <lineage>
        <taxon>Eukaryota</taxon>
        <taxon>Metazoa</taxon>
        <taxon>Chordata</taxon>
        <taxon>Craniata</taxon>
        <taxon>Vertebrata</taxon>
        <taxon>Euteleostomi</taxon>
        <taxon>Lepidosauria</taxon>
        <taxon>Squamata</taxon>
        <taxon>Bifurcata</taxon>
        <taxon>Unidentata</taxon>
        <taxon>Episquamata</taxon>
        <taxon>Toxicofera</taxon>
        <taxon>Iguania</taxon>
        <taxon>Phrynosomatidae</taxon>
        <taxon>Phrynosomatinae</taxon>
        <taxon>Phrynosoma</taxon>
    </lineage>
</organism>
<dbReference type="Proteomes" id="UP000826234">
    <property type="component" value="Unassembled WGS sequence"/>
</dbReference>
<proteinExistence type="predicted"/>
<feature type="compositionally biased region" description="Acidic residues" evidence="1">
    <location>
        <begin position="46"/>
        <end position="66"/>
    </location>
</feature>
<feature type="compositionally biased region" description="Low complexity" evidence="1">
    <location>
        <begin position="67"/>
        <end position="76"/>
    </location>
</feature>
<feature type="non-terminal residue" evidence="2">
    <location>
        <position position="238"/>
    </location>
</feature>
<accession>A0ABQ7TJC2</accession>
<evidence type="ECO:0000313" key="3">
    <source>
        <dbReference type="Proteomes" id="UP000826234"/>
    </source>
</evidence>
<feature type="region of interest" description="Disordered" evidence="1">
    <location>
        <begin position="43"/>
        <end position="90"/>
    </location>
</feature>
<feature type="compositionally biased region" description="Acidic residues" evidence="1">
    <location>
        <begin position="77"/>
        <end position="90"/>
    </location>
</feature>
<comment type="caution">
    <text evidence="2">The sequence shown here is derived from an EMBL/GenBank/DDBJ whole genome shotgun (WGS) entry which is preliminary data.</text>
</comment>
<name>A0ABQ7TJC2_PHRPL</name>
<evidence type="ECO:0000313" key="2">
    <source>
        <dbReference type="EMBL" id="KAH0629769.1"/>
    </source>
</evidence>
<sequence length="238" mass="26116">MNMVPQYQGFIIGTVFKASAPLRTKACQYRGLLVRHKLRDLNTETSTDDDTDSDESNVDINSDDITNDTNVGINSDNSDDDTDIDDIDVDIDSDDTDNYTDVDINVDDIGRDYIDNDTDIDIDKVNTKDNSDADVDIDTDTGVDAAADDIDAVTSTNITNAYSASGMCGSTQQPCLASSVGGFEICPLEVEVSSKTYMSLVQLCKTRLTARKVGLYGQRRIMTSSARYKRYDGNQVLF</sequence>
<reference evidence="2 3" key="1">
    <citation type="journal article" date="2022" name="Gigascience">
        <title>A chromosome-level genome assembly and annotation of the desert horned lizard, Phrynosoma platyrhinos, provides insight into chromosomal rearrangements among reptiles.</title>
        <authorList>
            <person name="Koochekian N."/>
            <person name="Ascanio A."/>
            <person name="Farleigh K."/>
            <person name="Card D.C."/>
            <person name="Schield D.R."/>
            <person name="Castoe T.A."/>
            <person name="Jezkova T."/>
        </authorList>
    </citation>
    <scope>NUCLEOTIDE SEQUENCE [LARGE SCALE GENOMIC DNA]</scope>
    <source>
        <strain evidence="2">NK-2021</strain>
    </source>
</reference>
<evidence type="ECO:0008006" key="4">
    <source>
        <dbReference type="Google" id="ProtNLM"/>
    </source>
</evidence>
<evidence type="ECO:0000256" key="1">
    <source>
        <dbReference type="SAM" id="MobiDB-lite"/>
    </source>
</evidence>